<feature type="compositionally biased region" description="Basic residues" evidence="7">
    <location>
        <begin position="703"/>
        <end position="715"/>
    </location>
</feature>
<comment type="caution">
    <text evidence="8">The sequence shown here is derived from an EMBL/GenBank/DDBJ whole genome shotgun (WGS) entry which is preliminary data.</text>
</comment>
<evidence type="ECO:0000256" key="6">
    <source>
        <dbReference type="ARBA" id="ARBA00029455"/>
    </source>
</evidence>
<feature type="compositionally biased region" description="Basic and acidic residues" evidence="7">
    <location>
        <begin position="271"/>
        <end position="291"/>
    </location>
</feature>
<dbReference type="Pfam" id="PF04006">
    <property type="entry name" value="Mpp10"/>
    <property type="match status" value="1"/>
</dbReference>
<dbReference type="Proteomes" id="UP001445335">
    <property type="component" value="Unassembled WGS sequence"/>
</dbReference>
<dbReference type="GO" id="GO:0034457">
    <property type="term" value="C:Mpp10 complex"/>
    <property type="evidence" value="ECO:0007669"/>
    <property type="project" value="InterPro"/>
</dbReference>
<dbReference type="PANTHER" id="PTHR17039">
    <property type="entry name" value="U3 SMALL NUCLEOLAR RIBONUCLEOPROTEIN PROTEIN MPP10"/>
    <property type="match status" value="1"/>
</dbReference>
<dbReference type="PANTHER" id="PTHR17039:SF0">
    <property type="entry name" value="U3 SMALL NUCLEOLAR RIBONUCLEOPROTEIN PROTEIN MPP10"/>
    <property type="match status" value="1"/>
</dbReference>
<evidence type="ECO:0000313" key="8">
    <source>
        <dbReference type="EMBL" id="KAK9835327.1"/>
    </source>
</evidence>
<keyword evidence="9" id="KW-1185">Reference proteome</keyword>
<feature type="compositionally biased region" description="Acidic residues" evidence="7">
    <location>
        <begin position="108"/>
        <end position="131"/>
    </location>
</feature>
<feature type="region of interest" description="Disordered" evidence="7">
    <location>
        <begin position="52"/>
        <end position="131"/>
    </location>
</feature>
<feature type="compositionally biased region" description="Basic and acidic residues" evidence="7">
    <location>
        <begin position="329"/>
        <end position="340"/>
    </location>
</feature>
<feature type="compositionally biased region" description="Acidic residues" evidence="7">
    <location>
        <begin position="455"/>
        <end position="468"/>
    </location>
</feature>
<evidence type="ECO:0000256" key="2">
    <source>
        <dbReference type="ARBA" id="ARBA00022517"/>
    </source>
</evidence>
<feature type="region of interest" description="Disordered" evidence="7">
    <location>
        <begin position="801"/>
        <end position="823"/>
    </location>
</feature>
<feature type="region of interest" description="Disordered" evidence="7">
    <location>
        <begin position="256"/>
        <end position="385"/>
    </location>
</feature>
<protein>
    <submittedName>
        <fullName evidence="8">Uncharacterized protein</fullName>
    </submittedName>
</protein>
<reference evidence="8 9" key="1">
    <citation type="journal article" date="2024" name="Nat. Commun.">
        <title>Phylogenomics reveals the evolutionary origins of lichenization in chlorophyte algae.</title>
        <authorList>
            <person name="Puginier C."/>
            <person name="Libourel C."/>
            <person name="Otte J."/>
            <person name="Skaloud P."/>
            <person name="Haon M."/>
            <person name="Grisel S."/>
            <person name="Petersen M."/>
            <person name="Berrin J.G."/>
            <person name="Delaux P.M."/>
            <person name="Dal Grande F."/>
            <person name="Keller J."/>
        </authorList>
    </citation>
    <scope>NUCLEOTIDE SEQUENCE [LARGE SCALE GENOMIC DNA]</scope>
    <source>
        <strain evidence="8 9">SAG 245.80</strain>
    </source>
</reference>
<dbReference type="GO" id="GO:0005732">
    <property type="term" value="C:sno(s)RNA-containing ribonucleoprotein complex"/>
    <property type="evidence" value="ECO:0007669"/>
    <property type="project" value="InterPro"/>
</dbReference>
<keyword evidence="5" id="KW-0687">Ribonucleoprotein</keyword>
<keyword evidence="3" id="KW-0698">rRNA processing</keyword>
<evidence type="ECO:0000256" key="3">
    <source>
        <dbReference type="ARBA" id="ARBA00022552"/>
    </source>
</evidence>
<name>A0AAW1RNB3_9CHLO</name>
<feature type="compositionally biased region" description="Low complexity" evidence="7">
    <location>
        <begin position="66"/>
        <end position="75"/>
    </location>
</feature>
<feature type="compositionally biased region" description="Acidic residues" evidence="7">
    <location>
        <begin position="355"/>
        <end position="366"/>
    </location>
</feature>
<keyword evidence="4" id="KW-0539">Nucleus</keyword>
<evidence type="ECO:0000256" key="4">
    <source>
        <dbReference type="ARBA" id="ARBA00023242"/>
    </source>
</evidence>
<keyword evidence="2" id="KW-0690">Ribosome biogenesis</keyword>
<dbReference type="EMBL" id="JALJOU010000028">
    <property type="protein sequence ID" value="KAK9835327.1"/>
    <property type="molecule type" value="Genomic_DNA"/>
</dbReference>
<feature type="compositionally biased region" description="Gly residues" evidence="7">
    <location>
        <begin position="470"/>
        <end position="481"/>
    </location>
</feature>
<dbReference type="AlphaFoldDB" id="A0AAW1RNB3"/>
<feature type="compositionally biased region" description="Acidic residues" evidence="7">
    <location>
        <begin position="292"/>
        <end position="313"/>
    </location>
</feature>
<proteinExistence type="inferred from homology"/>
<dbReference type="GO" id="GO:0032040">
    <property type="term" value="C:small-subunit processome"/>
    <property type="evidence" value="ECO:0007669"/>
    <property type="project" value="TreeGrafter"/>
</dbReference>
<feature type="region of interest" description="Disordered" evidence="7">
    <location>
        <begin position="688"/>
        <end position="744"/>
    </location>
</feature>
<evidence type="ECO:0000313" key="9">
    <source>
        <dbReference type="Proteomes" id="UP001445335"/>
    </source>
</evidence>
<organism evidence="8 9">
    <name type="scientific">Elliptochloris bilobata</name>
    <dbReference type="NCBI Taxonomy" id="381761"/>
    <lineage>
        <taxon>Eukaryota</taxon>
        <taxon>Viridiplantae</taxon>
        <taxon>Chlorophyta</taxon>
        <taxon>core chlorophytes</taxon>
        <taxon>Trebouxiophyceae</taxon>
        <taxon>Trebouxiophyceae incertae sedis</taxon>
        <taxon>Elliptochloris clade</taxon>
        <taxon>Elliptochloris</taxon>
    </lineage>
</organism>
<dbReference type="GO" id="GO:0006364">
    <property type="term" value="P:rRNA processing"/>
    <property type="evidence" value="ECO:0007669"/>
    <property type="project" value="UniProtKB-KW"/>
</dbReference>
<evidence type="ECO:0000256" key="5">
    <source>
        <dbReference type="ARBA" id="ARBA00023274"/>
    </source>
</evidence>
<comment type="similarity">
    <text evidence="6">Belongs to the MPP10 family.</text>
</comment>
<evidence type="ECO:0000256" key="1">
    <source>
        <dbReference type="ARBA" id="ARBA00004604"/>
    </source>
</evidence>
<dbReference type="InterPro" id="IPR012173">
    <property type="entry name" value="Mpp10"/>
</dbReference>
<evidence type="ECO:0000256" key="7">
    <source>
        <dbReference type="SAM" id="MobiDB-lite"/>
    </source>
</evidence>
<sequence>MLEEGARLRLAVDGDFEQDATVLYCNSRGTVCKLQYDSGHVKTVNLNKQQYKEVEAGSQPRRSDQARAAASTAEAAECRADEPAGASGHEAAEAGEGGTQEEPGSGAEGEDEGHEGNGDVEEEEEEAEQEDGLPELDAFDAGTRDAVEAFAAAATPAALLRPSPNLAELARQAAQALYAYTASAAPAPAGTASAASEQPAQELLVDGFDAEQVWLQLEAAAPALLRRARRLLRRAGDAPSLIDADTEAALNDLLQPASSSSEDEDGGEALDAGRRNGTRDGARGSESRAMDDSDAETSEEADEGGDQGSEGEAEEGRAARKAGRPHKALPGEDRFMRLDDMEAFLQDAECNAATVDDDASPDEDGEDAARVAGDGEGGGEDEEEAALDALLDDAAQLVGGRRRRRVRFEEPAPRSGWSDEEADDGAGAMYADLFGGSGAGATPRRRQQQRSDGSDGGEEAATDEDDDAAGGAGKAAGGGAAGAALSTHERRLARMAARIARMEEANMGEREWFLRGEAGAGSRPLNSALEVDLDFERAVRPPPAPTEVATASLEDLIRRRCAERRWDDPPKVAPPAPEVKRRELELNDQKSAKGLGELYAEEYVAAKTGGAAEDKQEGVRVEARALVAALTARLDALSHFHFAPRPVVEDLTVRADVPALAMEEVAPQVVSEAAMRRAEEVFRAEAGGAAAAETELSREERRARRAKKKRAFKKRGAGEEQQRRARPAVQGGDAQTAGRKSAAADAAAEADAKVARRKARKVAKAGLIGKAPGNGARSRTDFSKSAAVFGRLQDRAEAAAAGVAAPAKVRPAAAAASSKALKM</sequence>
<accession>A0AAW1RNB3</accession>
<feature type="region of interest" description="Disordered" evidence="7">
    <location>
        <begin position="398"/>
        <end position="486"/>
    </location>
</feature>
<gene>
    <name evidence="8" type="ORF">WJX81_002321</name>
</gene>
<comment type="subcellular location">
    <subcellularLocation>
        <location evidence="1">Nucleus</location>
        <location evidence="1">Nucleolus</location>
    </subcellularLocation>
</comment>
<feature type="compositionally biased region" description="Basic and acidic residues" evidence="7">
    <location>
        <begin position="52"/>
        <end position="65"/>
    </location>
</feature>